<protein>
    <recommendedName>
        <fullName evidence="3">HTH merR-type domain-containing protein</fullName>
    </recommendedName>
</protein>
<evidence type="ECO:0000313" key="1">
    <source>
        <dbReference type="EMBL" id="MBB5220592.1"/>
    </source>
</evidence>
<reference evidence="1 2" key="1">
    <citation type="submission" date="2020-08" db="EMBL/GenBank/DDBJ databases">
        <title>Genomic Encyclopedia of Type Strains, Phase IV (KMG-IV): sequencing the most valuable type-strain genomes for metagenomic binning, comparative biology and taxonomic classification.</title>
        <authorList>
            <person name="Goeker M."/>
        </authorList>
    </citation>
    <scope>NUCLEOTIDE SEQUENCE [LARGE SCALE GENOMIC DNA]</scope>
    <source>
        <strain evidence="1 2">DSM 101730</strain>
    </source>
</reference>
<organism evidence="1 2">
    <name type="scientific">Amaricoccus macauensis</name>
    <dbReference type="NCBI Taxonomy" id="57001"/>
    <lineage>
        <taxon>Bacteria</taxon>
        <taxon>Pseudomonadati</taxon>
        <taxon>Pseudomonadota</taxon>
        <taxon>Alphaproteobacteria</taxon>
        <taxon>Rhodobacterales</taxon>
        <taxon>Paracoccaceae</taxon>
        <taxon>Amaricoccus</taxon>
    </lineage>
</organism>
<dbReference type="AlphaFoldDB" id="A0A840SMM4"/>
<dbReference type="RefSeq" id="WP_184146804.1">
    <property type="nucleotide sequence ID" value="NZ_JACHFM010000001.1"/>
</dbReference>
<comment type="caution">
    <text evidence="1">The sequence shown here is derived from an EMBL/GenBank/DDBJ whole genome shotgun (WGS) entry which is preliminary data.</text>
</comment>
<keyword evidence="2" id="KW-1185">Reference proteome</keyword>
<gene>
    <name evidence="1" type="ORF">HNP73_000513</name>
</gene>
<dbReference type="Proteomes" id="UP000549457">
    <property type="component" value="Unassembled WGS sequence"/>
</dbReference>
<sequence length="153" mass="17427">MFDPEKHVLSPMEVSQISDVHADMLRDWRYRGLIEVYGRVQPNGRWSYSLREAVAFHFAWQLITDARVDRASALRLGYNVAPNLITALRGDGPWKKFYAMVYAREANGLHGWSVWESDDLRELEGYAVMVDNLVNVGAFAAAAPRELREAVEA</sequence>
<proteinExistence type="predicted"/>
<dbReference type="EMBL" id="JACHFM010000001">
    <property type="protein sequence ID" value="MBB5220592.1"/>
    <property type="molecule type" value="Genomic_DNA"/>
</dbReference>
<evidence type="ECO:0008006" key="3">
    <source>
        <dbReference type="Google" id="ProtNLM"/>
    </source>
</evidence>
<dbReference type="SUPFAM" id="SSF46955">
    <property type="entry name" value="Putative DNA-binding domain"/>
    <property type="match status" value="1"/>
</dbReference>
<evidence type="ECO:0000313" key="2">
    <source>
        <dbReference type="Proteomes" id="UP000549457"/>
    </source>
</evidence>
<name>A0A840SMM4_9RHOB</name>
<dbReference type="InterPro" id="IPR009061">
    <property type="entry name" value="DNA-bd_dom_put_sf"/>
</dbReference>
<accession>A0A840SMM4</accession>